<name>A0ABY4Y7B9_9GAMM</name>
<accession>A0ABY4Y7B9</accession>
<organism evidence="1 2">
    <name type="scientific">Legionella lytica</name>
    <dbReference type="NCBI Taxonomy" id="96232"/>
    <lineage>
        <taxon>Bacteria</taxon>
        <taxon>Pseudomonadati</taxon>
        <taxon>Pseudomonadota</taxon>
        <taxon>Gammaproteobacteria</taxon>
        <taxon>Legionellales</taxon>
        <taxon>Legionellaceae</taxon>
        <taxon>Legionella</taxon>
    </lineage>
</organism>
<dbReference type="EMBL" id="CP071527">
    <property type="protein sequence ID" value="USQ13004.1"/>
    <property type="molecule type" value="Genomic_DNA"/>
</dbReference>
<dbReference type="RefSeq" id="WP_252579216.1">
    <property type="nucleotide sequence ID" value="NZ_CP071527.1"/>
</dbReference>
<dbReference type="Proteomes" id="UP001057474">
    <property type="component" value="Chromosome"/>
</dbReference>
<keyword evidence="2" id="KW-1185">Reference proteome</keyword>
<evidence type="ECO:0000313" key="2">
    <source>
        <dbReference type="Proteomes" id="UP001057474"/>
    </source>
</evidence>
<evidence type="ECO:0000313" key="1">
    <source>
        <dbReference type="EMBL" id="USQ13004.1"/>
    </source>
</evidence>
<gene>
    <name evidence="1" type="ORF">J2N86_09845</name>
</gene>
<reference evidence="1" key="1">
    <citation type="submission" date="2021-03" db="EMBL/GenBank/DDBJ databases">
        <title>Legionella lytica PCM 2298.</title>
        <authorList>
            <person name="Koper P."/>
        </authorList>
    </citation>
    <scope>NUCLEOTIDE SEQUENCE</scope>
    <source>
        <strain evidence="1">PCM 2298</strain>
    </source>
</reference>
<proteinExistence type="predicted"/>
<protein>
    <submittedName>
        <fullName evidence="1">Uncharacterized protein</fullName>
    </submittedName>
</protein>
<sequence length="119" mass="13540">MKLKVDPSKSPTFNYFVIKINNNNGDTSANKLHAYKTAMDYVRAQYPKALAGNSYWLQVKSTVPLTDLYFLRCLTFRSFVPPYTDDGLDAFRKHVDAIVQKEAEFEVEPQPSTSELGLI</sequence>